<feature type="transmembrane region" description="Helical" evidence="7">
    <location>
        <begin position="383"/>
        <end position="403"/>
    </location>
</feature>
<dbReference type="InParanoid" id="A0A1Y2EB70"/>
<evidence type="ECO:0000256" key="1">
    <source>
        <dbReference type="ARBA" id="ARBA00004128"/>
    </source>
</evidence>
<dbReference type="AlphaFoldDB" id="A0A1Y2EB70"/>
<feature type="transmembrane region" description="Helical" evidence="7">
    <location>
        <begin position="415"/>
        <end position="437"/>
    </location>
</feature>
<feature type="transmembrane region" description="Helical" evidence="7">
    <location>
        <begin position="449"/>
        <end position="470"/>
    </location>
</feature>
<feature type="region of interest" description="Disordered" evidence="6">
    <location>
        <begin position="192"/>
        <end position="267"/>
    </location>
</feature>
<comment type="caution">
    <text evidence="9">The sequence shown here is derived from an EMBL/GenBank/DDBJ whole genome shotgun (WGS) entry which is preliminary data.</text>
</comment>
<evidence type="ECO:0000259" key="8">
    <source>
        <dbReference type="PROSITE" id="PS51382"/>
    </source>
</evidence>
<feature type="region of interest" description="Disordered" evidence="6">
    <location>
        <begin position="331"/>
        <end position="355"/>
    </location>
</feature>
<feature type="compositionally biased region" description="Basic and acidic residues" evidence="6">
    <location>
        <begin position="221"/>
        <end position="231"/>
    </location>
</feature>
<feature type="compositionally biased region" description="Basic and acidic residues" evidence="6">
    <location>
        <begin position="204"/>
        <end position="214"/>
    </location>
</feature>
<evidence type="ECO:0000256" key="7">
    <source>
        <dbReference type="SAM" id="Phobius"/>
    </source>
</evidence>
<keyword evidence="5 7" id="KW-0472">Membrane</keyword>
<dbReference type="PANTHER" id="PTHR46140:SF1">
    <property type="entry name" value="VACUOLAR TRANSPORTER CHAPERONE COMPLEX SUBUNIT 4-RELATED"/>
    <property type="match status" value="1"/>
</dbReference>
<dbReference type="InterPro" id="IPR051572">
    <property type="entry name" value="VTC_Complex_Subunit"/>
</dbReference>
<evidence type="ECO:0000313" key="10">
    <source>
        <dbReference type="Proteomes" id="UP000193689"/>
    </source>
</evidence>
<name>A0A1Y2EB70_9PEZI</name>
<dbReference type="PANTHER" id="PTHR46140">
    <property type="entry name" value="VACUOLAR TRANSPORTER CHAPERONE 1-RELATED"/>
    <property type="match status" value="1"/>
</dbReference>
<evidence type="ECO:0000256" key="4">
    <source>
        <dbReference type="ARBA" id="ARBA00022989"/>
    </source>
</evidence>
<accession>A0A1Y2EB70</accession>
<dbReference type="GO" id="GO:0006799">
    <property type="term" value="P:polyphosphate biosynthetic process"/>
    <property type="evidence" value="ECO:0007669"/>
    <property type="project" value="UniProtKB-ARBA"/>
</dbReference>
<organism evidence="9 10">
    <name type="scientific">Pseudomassariella vexata</name>
    <dbReference type="NCBI Taxonomy" id="1141098"/>
    <lineage>
        <taxon>Eukaryota</taxon>
        <taxon>Fungi</taxon>
        <taxon>Dikarya</taxon>
        <taxon>Ascomycota</taxon>
        <taxon>Pezizomycotina</taxon>
        <taxon>Sordariomycetes</taxon>
        <taxon>Xylariomycetidae</taxon>
        <taxon>Amphisphaeriales</taxon>
        <taxon>Pseudomassariaceae</taxon>
        <taxon>Pseudomassariella</taxon>
    </lineage>
</organism>
<evidence type="ECO:0000313" key="9">
    <source>
        <dbReference type="EMBL" id="ORY68810.1"/>
    </source>
</evidence>
<dbReference type="STRING" id="1141098.A0A1Y2EB70"/>
<keyword evidence="2" id="KW-0926">Vacuole</keyword>
<dbReference type="InterPro" id="IPR004331">
    <property type="entry name" value="SPX_dom"/>
</dbReference>
<keyword evidence="4 7" id="KW-1133">Transmembrane helix</keyword>
<evidence type="ECO:0000256" key="2">
    <source>
        <dbReference type="ARBA" id="ARBA00022554"/>
    </source>
</evidence>
<proteinExistence type="predicted"/>
<dbReference type="RefSeq" id="XP_040719097.1">
    <property type="nucleotide sequence ID" value="XM_040855393.1"/>
</dbReference>
<dbReference type="Proteomes" id="UP000193689">
    <property type="component" value="Unassembled WGS sequence"/>
</dbReference>
<dbReference type="GeneID" id="63771605"/>
<keyword evidence="10" id="KW-1185">Reference proteome</keyword>
<dbReference type="EMBL" id="MCFJ01000003">
    <property type="protein sequence ID" value="ORY68810.1"/>
    <property type="molecule type" value="Genomic_DNA"/>
</dbReference>
<gene>
    <name evidence="9" type="ORF">BCR38DRAFT_335529</name>
</gene>
<evidence type="ECO:0000256" key="3">
    <source>
        <dbReference type="ARBA" id="ARBA00022692"/>
    </source>
</evidence>
<reference evidence="9 10" key="1">
    <citation type="submission" date="2016-07" db="EMBL/GenBank/DDBJ databases">
        <title>Pervasive Adenine N6-methylation of Active Genes in Fungi.</title>
        <authorList>
            <consortium name="DOE Joint Genome Institute"/>
            <person name="Mondo S.J."/>
            <person name="Dannebaum R.O."/>
            <person name="Kuo R.C."/>
            <person name="Labutti K."/>
            <person name="Haridas S."/>
            <person name="Kuo A."/>
            <person name="Salamov A."/>
            <person name="Ahrendt S.R."/>
            <person name="Lipzen A."/>
            <person name="Sullivan W."/>
            <person name="Andreopoulos W.B."/>
            <person name="Clum A."/>
            <person name="Lindquist E."/>
            <person name="Daum C."/>
            <person name="Ramamoorthy G.K."/>
            <person name="Gryganskyi A."/>
            <person name="Culley D."/>
            <person name="Magnuson J.K."/>
            <person name="James T.Y."/>
            <person name="O'Malley M.A."/>
            <person name="Stajich J.E."/>
            <person name="Spatafora J.W."/>
            <person name="Visel A."/>
            <person name="Grigoriev I.V."/>
        </authorList>
    </citation>
    <scope>NUCLEOTIDE SEQUENCE [LARGE SCALE GENOMIC DNA]</scope>
    <source>
        <strain evidence="9 10">CBS 129021</strain>
    </source>
</reference>
<feature type="domain" description="SPX" evidence="8">
    <location>
        <begin position="1"/>
        <end position="161"/>
    </location>
</feature>
<sequence length="474" mass="53246">MKFGELFERESVPRWSLHNIDYNSLKYQIKTHTTKNQVKAIATRGAEDTVLQKFENGLYHELCRQHDRVGLFVSSKADEINRRLRHLAGLVHSLLVQCTDSRGVSRKRQKKFAKYQQQIGECGDDIRDLERFVNAQTIAFHKILKKYKKWTGSTTLSSRFRNDVLSTYKTFTKRDFHPLQTQHRELLATLNAASPGTSSPAGPADRDNPQDHSNRTSTRPSHSDYQTESRRPSRTPTLVLHRQEASQPPRYWNEYDNGSEAGGDDDDGYAIYINPSESETFPGMDKLRSMFSTPVNTIRSIISRSSGRTAECRSLLHDADSPTDYFGIRVRQSSRSSDNEVTDNEDTSSTEYPSTGYATHYAALPSIEEQRVERYRERVHHHLTVGGFAVAAVLLMVAGVLVATGRHKMRLEVDAAATLSIVASLGASCLGLGGMLYRHDALGFIYKAVAWVAFIGNFVLNVMLLVLIVGSNGL</sequence>
<keyword evidence="3 7" id="KW-0812">Transmembrane</keyword>
<protein>
    <recommendedName>
        <fullName evidence="8">SPX domain-containing protein</fullName>
    </recommendedName>
</protein>
<dbReference type="CDD" id="cd14474">
    <property type="entry name" value="SPX_YDR089W"/>
    <property type="match status" value="1"/>
</dbReference>
<evidence type="ECO:0000256" key="6">
    <source>
        <dbReference type="SAM" id="MobiDB-lite"/>
    </source>
</evidence>
<dbReference type="GO" id="GO:0005774">
    <property type="term" value="C:vacuolar membrane"/>
    <property type="evidence" value="ECO:0007669"/>
    <property type="project" value="UniProtKB-SubCell"/>
</dbReference>
<dbReference type="OrthoDB" id="5588846at2759"/>
<comment type="subcellular location">
    <subcellularLocation>
        <location evidence="1">Vacuole membrane</location>
        <topology evidence="1">Multi-pass membrane protein</topology>
    </subcellularLocation>
</comment>
<evidence type="ECO:0000256" key="5">
    <source>
        <dbReference type="ARBA" id="ARBA00023136"/>
    </source>
</evidence>
<dbReference type="PROSITE" id="PS51382">
    <property type="entry name" value="SPX"/>
    <property type="match status" value="1"/>
</dbReference>